<keyword evidence="3" id="KW-1185">Reference proteome</keyword>
<dbReference type="Proteomes" id="UP001219525">
    <property type="component" value="Unassembled WGS sequence"/>
</dbReference>
<proteinExistence type="predicted"/>
<feature type="region of interest" description="Disordered" evidence="1">
    <location>
        <begin position="55"/>
        <end position="124"/>
    </location>
</feature>
<dbReference type="EMBL" id="JARJCW010000152">
    <property type="protein sequence ID" value="KAJ7190320.1"/>
    <property type="molecule type" value="Genomic_DNA"/>
</dbReference>
<accession>A0AAD6Y1M6</accession>
<organism evidence="2 3">
    <name type="scientific">Mycena pura</name>
    <dbReference type="NCBI Taxonomy" id="153505"/>
    <lineage>
        <taxon>Eukaryota</taxon>
        <taxon>Fungi</taxon>
        <taxon>Dikarya</taxon>
        <taxon>Basidiomycota</taxon>
        <taxon>Agaricomycotina</taxon>
        <taxon>Agaricomycetes</taxon>
        <taxon>Agaricomycetidae</taxon>
        <taxon>Agaricales</taxon>
        <taxon>Marasmiineae</taxon>
        <taxon>Mycenaceae</taxon>
        <taxon>Mycena</taxon>
    </lineage>
</organism>
<name>A0AAD6Y1M6_9AGAR</name>
<protein>
    <submittedName>
        <fullName evidence="2">Uncharacterized protein</fullName>
    </submittedName>
</protein>
<comment type="caution">
    <text evidence="2">The sequence shown here is derived from an EMBL/GenBank/DDBJ whole genome shotgun (WGS) entry which is preliminary data.</text>
</comment>
<feature type="compositionally biased region" description="Pro residues" evidence="1">
    <location>
        <begin position="230"/>
        <end position="242"/>
    </location>
</feature>
<dbReference type="AlphaFoldDB" id="A0AAD6Y1M6"/>
<feature type="compositionally biased region" description="Gly residues" evidence="1">
    <location>
        <begin position="55"/>
        <end position="68"/>
    </location>
</feature>
<sequence length="242" mass="25114">MSFLSSPSSIYSRPETVSTDCVLLFVPKSPPTRLSARAVVDGDLRAGGGVDPGADGCGGSAGAGGAGRGATHAPPPRAYARARRRSRPMGRANGHAAGPPHSPPHPHGHDHLHGHDRAPPGGQGFRGCEYRTFKFLPDTVALCTPPPLPCTTPSLPPPATPRAAALAPPVHTPMSVHGLCFDACRPRRLAPPCAGSLSTPGATALHRRPAPLPYTAGARSHERARTRRLVPPPPCITPRTLP</sequence>
<reference evidence="2" key="1">
    <citation type="submission" date="2023-03" db="EMBL/GenBank/DDBJ databases">
        <title>Massive genome expansion in bonnet fungi (Mycena s.s.) driven by repeated elements and novel gene families across ecological guilds.</title>
        <authorList>
            <consortium name="Lawrence Berkeley National Laboratory"/>
            <person name="Harder C.B."/>
            <person name="Miyauchi S."/>
            <person name="Viragh M."/>
            <person name="Kuo A."/>
            <person name="Thoen E."/>
            <person name="Andreopoulos B."/>
            <person name="Lu D."/>
            <person name="Skrede I."/>
            <person name="Drula E."/>
            <person name="Henrissat B."/>
            <person name="Morin E."/>
            <person name="Kohler A."/>
            <person name="Barry K."/>
            <person name="LaButti K."/>
            <person name="Morin E."/>
            <person name="Salamov A."/>
            <person name="Lipzen A."/>
            <person name="Mereny Z."/>
            <person name="Hegedus B."/>
            <person name="Baldrian P."/>
            <person name="Stursova M."/>
            <person name="Weitz H."/>
            <person name="Taylor A."/>
            <person name="Grigoriev I.V."/>
            <person name="Nagy L.G."/>
            <person name="Martin F."/>
            <person name="Kauserud H."/>
        </authorList>
    </citation>
    <scope>NUCLEOTIDE SEQUENCE</scope>
    <source>
        <strain evidence="2">9144</strain>
    </source>
</reference>
<feature type="compositionally biased region" description="Basic and acidic residues" evidence="1">
    <location>
        <begin position="107"/>
        <end position="118"/>
    </location>
</feature>
<evidence type="ECO:0000313" key="2">
    <source>
        <dbReference type="EMBL" id="KAJ7190320.1"/>
    </source>
</evidence>
<gene>
    <name evidence="2" type="ORF">GGX14DRAFT_579935</name>
</gene>
<feature type="region of interest" description="Disordered" evidence="1">
    <location>
        <begin position="197"/>
        <end position="242"/>
    </location>
</feature>
<evidence type="ECO:0000313" key="3">
    <source>
        <dbReference type="Proteomes" id="UP001219525"/>
    </source>
</evidence>
<feature type="compositionally biased region" description="Low complexity" evidence="1">
    <location>
        <begin position="89"/>
        <end position="99"/>
    </location>
</feature>
<evidence type="ECO:0000256" key="1">
    <source>
        <dbReference type="SAM" id="MobiDB-lite"/>
    </source>
</evidence>